<feature type="region of interest" description="Disordered" evidence="1">
    <location>
        <begin position="13"/>
        <end position="40"/>
    </location>
</feature>
<accession>A0A452Z569</accession>
<keyword evidence="3" id="KW-1185">Reference proteome</keyword>
<evidence type="ECO:0000313" key="3">
    <source>
        <dbReference type="Proteomes" id="UP000015105"/>
    </source>
</evidence>
<dbReference type="EnsemblPlants" id="AET1Gv20635400.14">
    <property type="protein sequence ID" value="AET1Gv20635400.14"/>
    <property type="gene ID" value="AET1Gv20635400"/>
</dbReference>
<feature type="compositionally biased region" description="Low complexity" evidence="1">
    <location>
        <begin position="23"/>
        <end position="37"/>
    </location>
</feature>
<proteinExistence type="predicted"/>
<reference evidence="2" key="4">
    <citation type="submission" date="2019-03" db="UniProtKB">
        <authorList>
            <consortium name="EnsemblPlants"/>
        </authorList>
    </citation>
    <scope>IDENTIFICATION</scope>
</reference>
<evidence type="ECO:0000256" key="1">
    <source>
        <dbReference type="SAM" id="MobiDB-lite"/>
    </source>
</evidence>
<sequence>MFHIFGQDALRGDGTWSARQRSTAHQPATEAAPTAQPWPSVRTAGVVLPAAGTAPELLPQTVVPMAVGPLAPGRVPCGGARVAASDLKSS</sequence>
<name>A0A452Z569_AEGTS</name>
<reference evidence="2" key="3">
    <citation type="journal article" date="2017" name="Nature">
        <title>Genome sequence of the progenitor of the wheat D genome Aegilops tauschii.</title>
        <authorList>
            <person name="Luo M.C."/>
            <person name="Gu Y.Q."/>
            <person name="Puiu D."/>
            <person name="Wang H."/>
            <person name="Twardziok S.O."/>
            <person name="Deal K.R."/>
            <person name="Huo N."/>
            <person name="Zhu T."/>
            <person name="Wang L."/>
            <person name="Wang Y."/>
            <person name="McGuire P.E."/>
            <person name="Liu S."/>
            <person name="Long H."/>
            <person name="Ramasamy R.K."/>
            <person name="Rodriguez J.C."/>
            <person name="Van S.L."/>
            <person name="Yuan L."/>
            <person name="Wang Z."/>
            <person name="Xia Z."/>
            <person name="Xiao L."/>
            <person name="Anderson O.D."/>
            <person name="Ouyang S."/>
            <person name="Liang Y."/>
            <person name="Zimin A.V."/>
            <person name="Pertea G."/>
            <person name="Qi P."/>
            <person name="Bennetzen J.L."/>
            <person name="Dai X."/>
            <person name="Dawson M.W."/>
            <person name="Muller H.G."/>
            <person name="Kugler K."/>
            <person name="Rivarola-Duarte L."/>
            <person name="Spannagl M."/>
            <person name="Mayer K.F.X."/>
            <person name="Lu F.H."/>
            <person name="Bevan M.W."/>
            <person name="Leroy P."/>
            <person name="Li P."/>
            <person name="You F.M."/>
            <person name="Sun Q."/>
            <person name="Liu Z."/>
            <person name="Lyons E."/>
            <person name="Wicker T."/>
            <person name="Salzberg S.L."/>
            <person name="Devos K.M."/>
            <person name="Dvorak J."/>
        </authorList>
    </citation>
    <scope>NUCLEOTIDE SEQUENCE [LARGE SCALE GENOMIC DNA]</scope>
    <source>
        <strain evidence="2">cv. AL8/78</strain>
    </source>
</reference>
<dbReference type="AlphaFoldDB" id="A0A452Z569"/>
<dbReference type="Proteomes" id="UP000015105">
    <property type="component" value="Chromosome 1D"/>
</dbReference>
<protein>
    <submittedName>
        <fullName evidence="2">Uncharacterized protein</fullName>
    </submittedName>
</protein>
<dbReference type="Gramene" id="AET1Gv20635400.14">
    <property type="protein sequence ID" value="AET1Gv20635400.14"/>
    <property type="gene ID" value="AET1Gv20635400"/>
</dbReference>
<organism evidence="2 3">
    <name type="scientific">Aegilops tauschii subsp. strangulata</name>
    <name type="common">Goatgrass</name>
    <dbReference type="NCBI Taxonomy" id="200361"/>
    <lineage>
        <taxon>Eukaryota</taxon>
        <taxon>Viridiplantae</taxon>
        <taxon>Streptophyta</taxon>
        <taxon>Embryophyta</taxon>
        <taxon>Tracheophyta</taxon>
        <taxon>Spermatophyta</taxon>
        <taxon>Magnoliopsida</taxon>
        <taxon>Liliopsida</taxon>
        <taxon>Poales</taxon>
        <taxon>Poaceae</taxon>
        <taxon>BOP clade</taxon>
        <taxon>Pooideae</taxon>
        <taxon>Triticodae</taxon>
        <taxon>Triticeae</taxon>
        <taxon>Triticinae</taxon>
        <taxon>Aegilops</taxon>
    </lineage>
</organism>
<reference evidence="2" key="5">
    <citation type="journal article" date="2021" name="G3 (Bethesda)">
        <title>Aegilops tauschii genome assembly Aet v5.0 features greater sequence contiguity and improved annotation.</title>
        <authorList>
            <person name="Wang L."/>
            <person name="Zhu T."/>
            <person name="Rodriguez J.C."/>
            <person name="Deal K.R."/>
            <person name="Dubcovsky J."/>
            <person name="McGuire P.E."/>
            <person name="Lux T."/>
            <person name="Spannagl M."/>
            <person name="Mayer K.F.X."/>
            <person name="Baldrich P."/>
            <person name="Meyers B.C."/>
            <person name="Huo N."/>
            <person name="Gu Y.Q."/>
            <person name="Zhou H."/>
            <person name="Devos K.M."/>
            <person name="Bennetzen J.L."/>
            <person name="Unver T."/>
            <person name="Budak H."/>
            <person name="Gulick P.J."/>
            <person name="Galiba G."/>
            <person name="Kalapos B."/>
            <person name="Nelson D.R."/>
            <person name="Li P."/>
            <person name="You F.M."/>
            <person name="Luo M.C."/>
            <person name="Dvorak J."/>
        </authorList>
    </citation>
    <scope>NUCLEOTIDE SEQUENCE [LARGE SCALE GENOMIC DNA]</scope>
    <source>
        <strain evidence="2">cv. AL8/78</strain>
    </source>
</reference>
<reference evidence="3" key="2">
    <citation type="journal article" date="2017" name="Nat. Plants">
        <title>The Aegilops tauschii genome reveals multiple impacts of transposons.</title>
        <authorList>
            <person name="Zhao G."/>
            <person name="Zou C."/>
            <person name="Li K."/>
            <person name="Wang K."/>
            <person name="Li T."/>
            <person name="Gao L."/>
            <person name="Zhang X."/>
            <person name="Wang H."/>
            <person name="Yang Z."/>
            <person name="Liu X."/>
            <person name="Jiang W."/>
            <person name="Mao L."/>
            <person name="Kong X."/>
            <person name="Jiao Y."/>
            <person name="Jia J."/>
        </authorList>
    </citation>
    <scope>NUCLEOTIDE SEQUENCE [LARGE SCALE GENOMIC DNA]</scope>
    <source>
        <strain evidence="3">cv. AL8/78</strain>
    </source>
</reference>
<evidence type="ECO:0000313" key="2">
    <source>
        <dbReference type="EnsemblPlants" id="AET1Gv20635400.14"/>
    </source>
</evidence>
<reference evidence="3" key="1">
    <citation type="journal article" date="2014" name="Science">
        <title>Ancient hybridizations among the ancestral genomes of bread wheat.</title>
        <authorList>
            <consortium name="International Wheat Genome Sequencing Consortium,"/>
            <person name="Marcussen T."/>
            <person name="Sandve S.R."/>
            <person name="Heier L."/>
            <person name="Spannagl M."/>
            <person name="Pfeifer M."/>
            <person name="Jakobsen K.S."/>
            <person name="Wulff B.B."/>
            <person name="Steuernagel B."/>
            <person name="Mayer K.F."/>
            <person name="Olsen O.A."/>
        </authorList>
    </citation>
    <scope>NUCLEOTIDE SEQUENCE [LARGE SCALE GENOMIC DNA]</scope>
    <source>
        <strain evidence="3">cv. AL8/78</strain>
    </source>
</reference>